<evidence type="ECO:0000256" key="5">
    <source>
        <dbReference type="SAM" id="MobiDB-lite"/>
    </source>
</evidence>
<gene>
    <name evidence="7" type="ORF">G5C60_23995</name>
</gene>
<reference evidence="7 8" key="1">
    <citation type="submission" date="2020-02" db="EMBL/GenBank/DDBJ databases">
        <title>Whole-genome analyses of novel actinobacteria.</title>
        <authorList>
            <person name="Sahin N."/>
            <person name="Gencbay T."/>
        </authorList>
    </citation>
    <scope>NUCLEOTIDE SEQUENCE [LARGE SCALE GENOMIC DNA]</scope>
    <source>
        <strain evidence="7 8">HC44</strain>
    </source>
</reference>
<dbReference type="InterPro" id="IPR000914">
    <property type="entry name" value="SBP_5_dom"/>
</dbReference>
<dbReference type="CDD" id="cd00995">
    <property type="entry name" value="PBP2_NikA_DppA_OppA_like"/>
    <property type="match status" value="1"/>
</dbReference>
<evidence type="ECO:0000256" key="1">
    <source>
        <dbReference type="ARBA" id="ARBA00004196"/>
    </source>
</evidence>
<proteinExistence type="inferred from homology"/>
<dbReference type="GO" id="GO:0042597">
    <property type="term" value="C:periplasmic space"/>
    <property type="evidence" value="ECO:0007669"/>
    <property type="project" value="UniProtKB-ARBA"/>
</dbReference>
<name>A0A6G4V9C4_9ACTN</name>
<evidence type="ECO:0000256" key="2">
    <source>
        <dbReference type="ARBA" id="ARBA00005695"/>
    </source>
</evidence>
<dbReference type="Gene3D" id="3.10.105.10">
    <property type="entry name" value="Dipeptide-binding Protein, Domain 3"/>
    <property type="match status" value="1"/>
</dbReference>
<dbReference type="GO" id="GO:1904680">
    <property type="term" value="F:peptide transmembrane transporter activity"/>
    <property type="evidence" value="ECO:0007669"/>
    <property type="project" value="TreeGrafter"/>
</dbReference>
<feature type="region of interest" description="Disordered" evidence="5">
    <location>
        <begin position="1"/>
        <end position="46"/>
    </location>
</feature>
<dbReference type="Gene3D" id="3.40.190.10">
    <property type="entry name" value="Periplasmic binding protein-like II"/>
    <property type="match status" value="1"/>
</dbReference>
<dbReference type="Proteomes" id="UP000472335">
    <property type="component" value="Unassembled WGS sequence"/>
</dbReference>
<accession>A0A6G4V9C4</accession>
<dbReference type="GO" id="GO:0043190">
    <property type="term" value="C:ATP-binding cassette (ABC) transporter complex"/>
    <property type="evidence" value="ECO:0007669"/>
    <property type="project" value="InterPro"/>
</dbReference>
<organism evidence="7 8">
    <name type="scientific">Streptomyces scabichelini</name>
    <dbReference type="NCBI Taxonomy" id="2711217"/>
    <lineage>
        <taxon>Bacteria</taxon>
        <taxon>Bacillati</taxon>
        <taxon>Actinomycetota</taxon>
        <taxon>Actinomycetes</taxon>
        <taxon>Kitasatosporales</taxon>
        <taxon>Streptomycetaceae</taxon>
        <taxon>Streptomyces</taxon>
    </lineage>
</organism>
<dbReference type="InterPro" id="IPR039424">
    <property type="entry name" value="SBP_5"/>
</dbReference>
<feature type="domain" description="Solute-binding protein family 5" evidence="6">
    <location>
        <begin position="142"/>
        <end position="514"/>
    </location>
</feature>
<dbReference type="AlphaFoldDB" id="A0A6G4V9C4"/>
<dbReference type="PANTHER" id="PTHR30290">
    <property type="entry name" value="PERIPLASMIC BINDING COMPONENT OF ABC TRANSPORTER"/>
    <property type="match status" value="1"/>
</dbReference>
<protein>
    <submittedName>
        <fullName evidence="7">ABC transporter substrate-binding protein</fullName>
    </submittedName>
</protein>
<evidence type="ECO:0000313" key="8">
    <source>
        <dbReference type="Proteomes" id="UP000472335"/>
    </source>
</evidence>
<dbReference type="InterPro" id="IPR030678">
    <property type="entry name" value="Peptide/Ni-bd"/>
</dbReference>
<dbReference type="PANTHER" id="PTHR30290:SF10">
    <property type="entry name" value="PERIPLASMIC OLIGOPEPTIDE-BINDING PROTEIN-RELATED"/>
    <property type="match status" value="1"/>
</dbReference>
<dbReference type="SUPFAM" id="SSF53850">
    <property type="entry name" value="Periplasmic binding protein-like II"/>
    <property type="match status" value="1"/>
</dbReference>
<evidence type="ECO:0000313" key="7">
    <source>
        <dbReference type="EMBL" id="NGO10571.1"/>
    </source>
</evidence>
<comment type="caution">
    <text evidence="7">The sequence shown here is derived from an EMBL/GenBank/DDBJ whole genome shotgun (WGS) entry which is preliminary data.</text>
</comment>
<keyword evidence="8" id="KW-1185">Reference proteome</keyword>
<comment type="similarity">
    <text evidence="2">Belongs to the bacterial solute-binding protein 5 family.</text>
</comment>
<sequence length="594" mass="63045">MCPGTSTTARTRRTDALSPATRTPPTRRRPHRADAPHLSNHQEEPAMRTKLCTTAAGLAGALLFTAGCSGASSGAGGTTADAAELKLTNTTAKASGEAATVNWLVEQEPGSLDLDRQGTTSGRTVLANVCERLLQLQPDLTTEPQLAAKAEYTDDKTLVLTLRDGVTFHDGSPMTADDVVWSLKRHARPEMSESDEYEDVDKITKTGASEVTVTFKEPSALFMKALAGDAGIIMDRETVEKQGDDYGTPGQPDACTGPYRLKSWDSGSSITIERYADYWDDSSPALTKNVVFRWATGSALVNAVSTGAADGAYLTATGPAAVLAEKKGVRAYYGQSTTAWSLSPTDSGALKDARLRKALSLALDREGIAKSGFSGLAQPWATPVGPGAWGYEKAAFQKAQTDLEKSTAYTPSPSSDDIAQAKKLVEEAGAPAQPIVVASDGGESQTVITNAVRGAAQKIGLEVTVKTVPPSQYDEFFADPKAREGFDLIAVDWYISKADPVGFYDNGMSGSANNWLGYSDGDYDALVKKAQQTIDDKERAKLVIEAQSKFADAAVWIPLVQVPSVLVLGEKYTGPPASMVSLYYPWAADLGTKG</sequence>
<dbReference type="EMBL" id="JAAKZY010000078">
    <property type="protein sequence ID" value="NGO10571.1"/>
    <property type="molecule type" value="Genomic_DNA"/>
</dbReference>
<keyword evidence="3" id="KW-0813">Transport</keyword>
<feature type="compositionally biased region" description="Basic and acidic residues" evidence="5">
    <location>
        <begin position="32"/>
        <end position="46"/>
    </location>
</feature>
<dbReference type="Pfam" id="PF00496">
    <property type="entry name" value="SBP_bac_5"/>
    <property type="match status" value="1"/>
</dbReference>
<evidence type="ECO:0000256" key="3">
    <source>
        <dbReference type="ARBA" id="ARBA00022448"/>
    </source>
</evidence>
<evidence type="ECO:0000256" key="4">
    <source>
        <dbReference type="ARBA" id="ARBA00022729"/>
    </source>
</evidence>
<dbReference type="GO" id="GO:0030313">
    <property type="term" value="C:cell envelope"/>
    <property type="evidence" value="ECO:0007669"/>
    <property type="project" value="UniProtKB-SubCell"/>
</dbReference>
<dbReference type="GO" id="GO:0015833">
    <property type="term" value="P:peptide transport"/>
    <property type="evidence" value="ECO:0007669"/>
    <property type="project" value="TreeGrafter"/>
</dbReference>
<comment type="subcellular location">
    <subcellularLocation>
        <location evidence="1">Cell envelope</location>
    </subcellularLocation>
</comment>
<keyword evidence="4" id="KW-0732">Signal</keyword>
<dbReference type="PIRSF" id="PIRSF002741">
    <property type="entry name" value="MppA"/>
    <property type="match status" value="1"/>
</dbReference>
<evidence type="ECO:0000259" key="6">
    <source>
        <dbReference type="Pfam" id="PF00496"/>
    </source>
</evidence>